<accession>A0A6M2CUV8</accession>
<dbReference type="VEuPathDB" id="VectorBase:LOC119161526"/>
<dbReference type="GeneID" id="119176122"/>
<dbReference type="RefSeq" id="XP_037283160.1">
    <property type="nucleotide sequence ID" value="XM_037427263.2"/>
</dbReference>
<dbReference type="Pfam" id="PF06869">
    <property type="entry name" value="DUF1258"/>
    <property type="match status" value="1"/>
</dbReference>
<dbReference type="PANTHER" id="PTHR46579:SF1">
    <property type="entry name" value="F5_8 TYPE C DOMAIN-CONTAINING PROTEIN"/>
    <property type="match status" value="1"/>
</dbReference>
<dbReference type="RefSeq" id="XP_037280922.1">
    <property type="nucleotide sequence ID" value="XM_037425025.1"/>
</dbReference>
<sequence>MAHTIKVRMKVRWIRGRPSVKRSTRYRKMRHRWPLRCWRRTVLCSMRIMTTMGSDSDGASSLCSRTLTSPQPAIPGDRSERQRDLQDIDDGGDYSGDCAATVYDPCGANHFISDDDNTDFGSCDDTTDPTTMGTQHDTVDSVTRGVFLSECNSEVCDVADGIDSEGPFNGNLSTDADTNRTQLGDLFQEVLNEKIVVSKGEMLLMIFKHAIKSNLSFTAMVSLIEMVNMFFERPVLPHSRYQLGKLFSEHGTEMSFHFICGKCSTVHEVAQSYAQSSHCQKCGWALASSVNSESFFVLLDVPSQLRKVLKNCSFLDLTKPLSQSSNLSDICDGELYRKFVSATVDEGHRISFTLNADGTPLFSSSNTSIWPIQLLVNEVPIMQRGDKLVLAALWFGKKKPDMSIFLDVFVEKMEGLAQNGFVLDHEGQPKLFKAYCICCAVDSVARAPMQGVMQFNAYYGCNWCLQKGERIAGTTRYPVEKNEPPERSEQEIMEDAETALQQDHSERGVKTVSPLLNLPHFDIVWGFVPDYMHSILLGVARQFLEMWMADAQCDFYIGKHQRTIDERLTALAPPREVRRLPRATKERKWWKAKEFENWVLFYSLPVLQGILNKSCISHWACLVEVLHILLSRNISLSHFQRAEELLLEFHVMAEAIYGKKCMTFNLHQLVHIAKSVKHWGPLWAHSAFPFEAGNGALKSMVKAANGVPHQICRAHQVEDLIDKLSSITTDRRVLDYCMSLDKRATQKTVVAEDIRLFGRGVPYRSDASTDLVQYTRMLMKGTVYTSHNYSSKKKTNSSVVRLADQSYAVIETILMKQGEVYIAARRLHCSAVKYSTLVMEHLVKVQREAATTTLVSASEIFSVCAHMQVGPNIFISPVPSSFTM</sequence>
<feature type="compositionally biased region" description="Polar residues" evidence="1">
    <location>
        <begin position="54"/>
        <end position="71"/>
    </location>
</feature>
<protein>
    <submittedName>
        <fullName evidence="2">Putative cr1-8 nvi</fullName>
    </submittedName>
</protein>
<dbReference type="KEGG" id="rmp:119176122"/>
<dbReference type="KEGG" id="rmp:119175106"/>
<feature type="compositionally biased region" description="Basic and acidic residues" evidence="1">
    <location>
        <begin position="77"/>
        <end position="86"/>
    </location>
</feature>
<dbReference type="PANTHER" id="PTHR46579">
    <property type="entry name" value="F5/8 TYPE C DOMAIN-CONTAINING PROTEIN-RELATED"/>
    <property type="match status" value="1"/>
</dbReference>
<reference evidence="2" key="1">
    <citation type="submission" date="2019-09" db="EMBL/GenBank/DDBJ databases">
        <title>Organ-specific transcriptomic study of the physiology of the cattle tick, Rhipicephalus microplus.</title>
        <authorList>
            <person name="Tirloni L."/>
            <person name="Braz G."/>
            <person name="Gandara A.C.P."/>
            <person name="Sabadin G.A."/>
            <person name="da Silva R.M."/>
            <person name="Guizzo M.G."/>
            <person name="Machado J.A."/>
            <person name="Costa E.P."/>
            <person name="Gomes H.F."/>
            <person name="Moraes J."/>
            <person name="Mota M.B.S."/>
            <person name="Mesquita R.D."/>
            <person name="Alvarenga P.H."/>
            <person name="Alves F."/>
            <person name="Seixas A."/>
            <person name="da Fonseca R.N."/>
            <person name="Fogaca A."/>
            <person name="Logullo C."/>
            <person name="Tanaka A."/>
            <person name="Daffre S."/>
            <person name="Termignoni C."/>
            <person name="Vaz I.S.Jr."/>
            <person name="Oliveira P.L."/>
            <person name="Ribeiro J.M."/>
        </authorList>
    </citation>
    <scope>NUCLEOTIDE SEQUENCE</scope>
    <source>
        <strain evidence="2">Porto Alegre</strain>
    </source>
</reference>
<dbReference type="AlphaFoldDB" id="A0A6M2CUV8"/>
<evidence type="ECO:0000313" key="2">
    <source>
        <dbReference type="EMBL" id="NOV37482.1"/>
    </source>
</evidence>
<dbReference type="VEuPathDB" id="VectorBase:LOC119174200"/>
<dbReference type="RefSeq" id="XP_037269945.1">
    <property type="nucleotide sequence ID" value="XM_037414048.1"/>
</dbReference>
<evidence type="ECO:0000256" key="1">
    <source>
        <dbReference type="SAM" id="MobiDB-lite"/>
    </source>
</evidence>
<dbReference type="KEGG" id="rmp:119174200"/>
<proteinExistence type="predicted"/>
<feature type="region of interest" description="Disordered" evidence="1">
    <location>
        <begin position="54"/>
        <end position="90"/>
    </location>
</feature>
<dbReference type="RefSeq" id="XP_037282238.1">
    <property type="nucleotide sequence ID" value="XM_037426341.1"/>
</dbReference>
<dbReference type="OMA" id="WNIASSR"/>
<dbReference type="KEGG" id="rmp:119161526"/>
<dbReference type="VEuPathDB" id="VectorBase:LOC119176122"/>
<dbReference type="VEuPathDB" id="VectorBase:LOC119175106"/>
<dbReference type="InterPro" id="IPR009667">
    <property type="entry name" value="DUF1258"/>
</dbReference>
<name>A0A6M2CUV8_RHIMP</name>
<organism evidence="2">
    <name type="scientific">Rhipicephalus microplus</name>
    <name type="common">Cattle tick</name>
    <name type="synonym">Boophilus microplus</name>
    <dbReference type="NCBI Taxonomy" id="6941"/>
    <lineage>
        <taxon>Eukaryota</taxon>
        <taxon>Metazoa</taxon>
        <taxon>Ecdysozoa</taxon>
        <taxon>Arthropoda</taxon>
        <taxon>Chelicerata</taxon>
        <taxon>Arachnida</taxon>
        <taxon>Acari</taxon>
        <taxon>Parasitiformes</taxon>
        <taxon>Ixodida</taxon>
        <taxon>Ixodoidea</taxon>
        <taxon>Ixodidae</taxon>
        <taxon>Rhipicephalinae</taxon>
        <taxon>Rhipicephalus</taxon>
        <taxon>Boophilus</taxon>
    </lineage>
</organism>
<dbReference type="OrthoDB" id="6495917at2759"/>
<dbReference type="EMBL" id="GHWJ01004745">
    <property type="protein sequence ID" value="NOV37482.1"/>
    <property type="molecule type" value="Transcribed_RNA"/>
</dbReference>